<keyword evidence="1" id="KW-0812">Transmembrane</keyword>
<evidence type="ECO:0000256" key="1">
    <source>
        <dbReference type="SAM" id="Phobius"/>
    </source>
</evidence>
<dbReference type="EMBL" id="MTYJ01000250">
    <property type="protein sequence ID" value="OWA52087.1"/>
    <property type="molecule type" value="Genomic_DNA"/>
</dbReference>
<comment type="caution">
    <text evidence="2">The sequence shown here is derived from an EMBL/GenBank/DDBJ whole genome shotgun (WGS) entry which is preliminary data.</text>
</comment>
<dbReference type="Gene3D" id="1.20.1070.10">
    <property type="entry name" value="Rhodopsin 7-helix transmembrane proteins"/>
    <property type="match status" value="1"/>
</dbReference>
<evidence type="ECO:0000313" key="2">
    <source>
        <dbReference type="EMBL" id="OWA52087.1"/>
    </source>
</evidence>
<dbReference type="SUPFAM" id="SSF81321">
    <property type="entry name" value="Family A G protein-coupled receptor-like"/>
    <property type="match status" value="1"/>
</dbReference>
<protein>
    <submittedName>
        <fullName evidence="2">Uncharacterized protein</fullName>
    </submittedName>
</protein>
<keyword evidence="1" id="KW-0472">Membrane</keyword>
<name>A0A9X6RLQ7_HYPEX</name>
<keyword evidence="3" id="KW-1185">Reference proteome</keyword>
<feature type="transmembrane region" description="Helical" evidence="1">
    <location>
        <begin position="20"/>
        <end position="40"/>
    </location>
</feature>
<evidence type="ECO:0000313" key="3">
    <source>
        <dbReference type="Proteomes" id="UP000192578"/>
    </source>
</evidence>
<dbReference type="OrthoDB" id="9975554at2759"/>
<proteinExistence type="predicted"/>
<gene>
    <name evidence="2" type="ORF">BV898_16550</name>
</gene>
<reference evidence="3" key="1">
    <citation type="submission" date="2017-01" db="EMBL/GenBank/DDBJ databases">
        <title>Comparative genomics of anhydrobiosis in the tardigrade Hypsibius dujardini.</title>
        <authorList>
            <person name="Yoshida Y."/>
            <person name="Koutsovoulos G."/>
            <person name="Laetsch D."/>
            <person name="Stevens L."/>
            <person name="Kumar S."/>
            <person name="Horikawa D."/>
            <person name="Ishino K."/>
            <person name="Komine S."/>
            <person name="Tomita M."/>
            <person name="Blaxter M."/>
            <person name="Arakawa K."/>
        </authorList>
    </citation>
    <scope>NUCLEOTIDE SEQUENCE [LARGE SCALE GENOMIC DNA]</scope>
    <source>
        <strain evidence="3">Z151</strain>
    </source>
</reference>
<accession>A0A9X6RLQ7</accession>
<keyword evidence="1" id="KW-1133">Transmembrane helix</keyword>
<dbReference type="AlphaFoldDB" id="A0A9X6RLQ7"/>
<dbReference type="Proteomes" id="UP000192578">
    <property type="component" value="Unassembled WGS sequence"/>
</dbReference>
<organism evidence="2 3">
    <name type="scientific">Hypsibius exemplaris</name>
    <name type="common">Freshwater tardigrade</name>
    <dbReference type="NCBI Taxonomy" id="2072580"/>
    <lineage>
        <taxon>Eukaryota</taxon>
        <taxon>Metazoa</taxon>
        <taxon>Ecdysozoa</taxon>
        <taxon>Tardigrada</taxon>
        <taxon>Eutardigrada</taxon>
        <taxon>Parachela</taxon>
        <taxon>Hypsibioidea</taxon>
        <taxon>Hypsibiidae</taxon>
        <taxon>Hypsibius</taxon>
    </lineage>
</organism>
<sequence>MLHGSLRRNSRLVTPFSIHIVNMLVINLTGTATYDVILHVRNLNRDIFRGSYALCGAYKYFQWTSRSLPALQHSINCWDRWLAFISPNSYRTKTIRFGIISAVTIVVYQHLW</sequence>